<evidence type="ECO:0000313" key="2">
    <source>
        <dbReference type="EMBL" id="BDT04877.1"/>
    </source>
</evidence>
<accession>A0ABM8BYB5</accession>
<organism evidence="2 3">
    <name type="scientific">Spiroplasma ixodetis</name>
    <dbReference type="NCBI Taxonomy" id="2141"/>
    <lineage>
        <taxon>Bacteria</taxon>
        <taxon>Bacillati</taxon>
        <taxon>Mycoplasmatota</taxon>
        <taxon>Mollicutes</taxon>
        <taxon>Entomoplasmatales</taxon>
        <taxon>Spiroplasmataceae</taxon>
        <taxon>Spiroplasma</taxon>
    </lineage>
</organism>
<feature type="transmembrane region" description="Helical" evidence="1">
    <location>
        <begin position="145"/>
        <end position="163"/>
    </location>
</feature>
<proteinExistence type="predicted"/>
<evidence type="ECO:0008006" key="4">
    <source>
        <dbReference type="Google" id="ProtNLM"/>
    </source>
</evidence>
<keyword evidence="1" id="KW-0812">Transmembrane</keyword>
<dbReference type="EMBL" id="AP026933">
    <property type="protein sequence ID" value="BDT04877.1"/>
    <property type="molecule type" value="Genomic_DNA"/>
</dbReference>
<name>A0ABM8BYB5_9MOLU</name>
<evidence type="ECO:0000313" key="3">
    <source>
        <dbReference type="Proteomes" id="UP001163387"/>
    </source>
</evidence>
<feature type="transmembrane region" description="Helical" evidence="1">
    <location>
        <begin position="103"/>
        <end position="125"/>
    </location>
</feature>
<gene>
    <name evidence="2" type="ORF">SHM_25230</name>
</gene>
<keyword evidence="1" id="KW-0472">Membrane</keyword>
<evidence type="ECO:0000256" key="1">
    <source>
        <dbReference type="SAM" id="Phobius"/>
    </source>
</evidence>
<dbReference type="Proteomes" id="UP001163387">
    <property type="component" value="Chromosome"/>
</dbReference>
<keyword evidence="3" id="KW-1185">Reference proteome</keyword>
<sequence length="281" mass="32375">MQDIAVQFEKHCWIHSVSLFPPQVHVGRSPFYLLALTSIIQHILETNKNTLETQMKEFSNLCQQLVTKFKTLLNNNTENNIILTIEENINNNLKAYSIITNELIKIIATFAVFTSGVSFASSISIIKNDIANDLPLNPTSFVKTFTALETIIVSFLALIIFKLKFNLFENGLKNIKHSLLWQCIKKIINKPTVSEADIELEYEKITALKRWYDLNFIKLEFNLNEIQKILEIQTLNPNNDYNNNICKNIKYLFTWLISIVSSMTLDSYFDIITAQISANKK</sequence>
<protein>
    <recommendedName>
        <fullName evidence="4">Transmembrane protein</fullName>
    </recommendedName>
</protein>
<reference evidence="2 3" key="1">
    <citation type="journal article" date="2022" name="Front. Microbiol.">
        <title>Male-killing mechanisms vary between Spiroplasma species.</title>
        <authorList>
            <person name="Arai H."/>
            <person name="Inoue M."/>
            <person name="Kageyama D."/>
        </authorList>
    </citation>
    <scope>NUCLEOTIDE SEQUENCE [LARGE SCALE GENOMIC DNA]</scope>
    <source>
        <strain evidence="3">sHm</strain>
    </source>
</reference>
<keyword evidence="1" id="KW-1133">Transmembrane helix</keyword>